<dbReference type="AlphaFoldDB" id="A0AAD9UFE1"/>
<dbReference type="Pfam" id="PF12971">
    <property type="entry name" value="NAGLU_N"/>
    <property type="match status" value="1"/>
</dbReference>
<evidence type="ECO:0000313" key="6">
    <source>
        <dbReference type="Proteomes" id="UP001209878"/>
    </source>
</evidence>
<dbReference type="Gene3D" id="1.20.120.670">
    <property type="entry name" value="N-acetyl-b-d-glucoasminidase"/>
    <property type="match status" value="1"/>
</dbReference>
<dbReference type="InterPro" id="IPR024240">
    <property type="entry name" value="NAGLU_N"/>
</dbReference>
<sequence length="749" mass="84887">MPQIGARFVAVSKVGACNPVFGCVERAAVSKILLAIVLACCFGTSAKDFRTLDHLQPSATKDVQTEAAQELILRVVKGRASSFVVTVDPSIGPKNRDTFRLVTDSGRLNITGTTGVAVAMGFYYYLAQYCSCHISWGGNQVNLPSELPVIAAPGVVVTSNDKLRYFSNVCTMSYSFVWWRWSHWETFIDWLAMSGFNMPLAFNGQEAIWQRVYLNMGFNQTDLDQYFAGPAFLAWQRMGNLYGWGGPLTRNWHLQQVALQHKILARMRSLGMIPVLPAFAGHVPRAFPRLFPGHEVIHMHNWGPFNKTYCCDPKYIAAFGKATFDSMLTADQDAIWVMQSWLFQEKGFWKPPQAKALLTSVPLEKGFWKPPQAKALLTSVPLGRMIVLDLSSEVKPTYNSLESYFGQPFIWCMLHDYGGVVDWYGMVDSINKGPFVGRAFPNSTMVGIGLTMEGINQNDVIYEFMNENLWRKQPRDVDKWFSSYVLRRYGVDETDVMKAWVLLAVWYKVEDLFGAWDLFVTSSSRPSTADSALYRYDLVDLTRQCLEVIANKFYSDLLTHYKARDLRPHNVSGVELGAGVYVSSSGLQLLGLLADLDTLLASDEHFLLGRWLEDAKALGTTDAEKQLYEYNARNQITLWGPRANKAPFNQAQFNKDVFSQVEQPFTYDRTLWPTQPTGDTVKLARHIHKSYRPTTVKHADFFRHLQRPQTTSQTGRSYEYANSVHQEIMYDPHVELRVVSDISDDQSIL</sequence>
<dbReference type="InterPro" id="IPR024732">
    <property type="entry name" value="NAGLU_C"/>
</dbReference>
<comment type="caution">
    <text evidence="5">The sequence shown here is derived from an EMBL/GenBank/DDBJ whole genome shotgun (WGS) entry which is preliminary data.</text>
</comment>
<evidence type="ECO:0000313" key="5">
    <source>
        <dbReference type="EMBL" id="KAK2187427.1"/>
    </source>
</evidence>
<dbReference type="GO" id="GO:0016787">
    <property type="term" value="F:hydrolase activity"/>
    <property type="evidence" value="ECO:0007669"/>
    <property type="project" value="UniProtKB-KW"/>
</dbReference>
<evidence type="ECO:0008006" key="7">
    <source>
        <dbReference type="Google" id="ProtNLM"/>
    </source>
</evidence>
<feature type="domain" description="Alpha-N-acetylglucosaminidase tim-barrel" evidence="2">
    <location>
        <begin position="164"/>
        <end position="311"/>
    </location>
</feature>
<dbReference type="InterPro" id="IPR029018">
    <property type="entry name" value="Hex-like_dom2"/>
</dbReference>
<feature type="domain" description="Alpha-N-acetylglucosaminidase N-terminal" evidence="3">
    <location>
        <begin position="66"/>
        <end position="148"/>
    </location>
</feature>
<reference evidence="5" key="1">
    <citation type="journal article" date="2023" name="Mol. Biol. Evol.">
        <title>Third-Generation Sequencing Reveals the Adaptive Role of the Epigenome in Three Deep-Sea Polychaetes.</title>
        <authorList>
            <person name="Perez M."/>
            <person name="Aroh O."/>
            <person name="Sun Y."/>
            <person name="Lan Y."/>
            <person name="Juniper S.K."/>
            <person name="Young C.R."/>
            <person name="Angers B."/>
            <person name="Qian P.Y."/>
        </authorList>
    </citation>
    <scope>NUCLEOTIDE SEQUENCE</scope>
    <source>
        <strain evidence="5">R07B-5</strain>
    </source>
</reference>
<evidence type="ECO:0000256" key="1">
    <source>
        <dbReference type="ARBA" id="ARBA00022801"/>
    </source>
</evidence>
<dbReference type="Pfam" id="PF12972">
    <property type="entry name" value="NAGLU_C"/>
    <property type="match status" value="1"/>
</dbReference>
<dbReference type="PANTHER" id="PTHR12872">
    <property type="entry name" value="ALPHA-N-ACETYLGLUCOSAMINIDASE"/>
    <property type="match status" value="1"/>
</dbReference>
<feature type="domain" description="Alpha-N-acetylglucosaminidase tim-barrel" evidence="2">
    <location>
        <begin position="312"/>
        <end position="364"/>
    </location>
</feature>
<dbReference type="EMBL" id="JAODUO010000166">
    <property type="protein sequence ID" value="KAK2187427.1"/>
    <property type="molecule type" value="Genomic_DNA"/>
</dbReference>
<accession>A0AAD9UFE1</accession>
<dbReference type="Gene3D" id="3.30.379.10">
    <property type="entry name" value="Chitobiase/beta-hexosaminidase domain 2-like"/>
    <property type="match status" value="1"/>
</dbReference>
<dbReference type="InterPro" id="IPR007781">
    <property type="entry name" value="NAGLU"/>
</dbReference>
<dbReference type="Pfam" id="PF05089">
    <property type="entry name" value="NAGLU"/>
    <property type="match status" value="3"/>
</dbReference>
<dbReference type="PANTHER" id="PTHR12872:SF1">
    <property type="entry name" value="ALPHA-N-ACETYLGLUCOSAMINIDASE"/>
    <property type="match status" value="1"/>
</dbReference>
<keyword evidence="1" id="KW-0378">Hydrolase</keyword>
<dbReference type="Gene3D" id="3.20.20.80">
    <property type="entry name" value="Glycosidases"/>
    <property type="match status" value="2"/>
</dbReference>
<keyword evidence="6" id="KW-1185">Reference proteome</keyword>
<evidence type="ECO:0000259" key="2">
    <source>
        <dbReference type="Pfam" id="PF05089"/>
    </source>
</evidence>
<proteinExistence type="predicted"/>
<evidence type="ECO:0000259" key="3">
    <source>
        <dbReference type="Pfam" id="PF12971"/>
    </source>
</evidence>
<evidence type="ECO:0000259" key="4">
    <source>
        <dbReference type="Pfam" id="PF12972"/>
    </source>
</evidence>
<name>A0AAD9UFE1_RIDPI</name>
<organism evidence="5 6">
    <name type="scientific">Ridgeia piscesae</name>
    <name type="common">Tubeworm</name>
    <dbReference type="NCBI Taxonomy" id="27915"/>
    <lineage>
        <taxon>Eukaryota</taxon>
        <taxon>Metazoa</taxon>
        <taxon>Spiralia</taxon>
        <taxon>Lophotrochozoa</taxon>
        <taxon>Annelida</taxon>
        <taxon>Polychaeta</taxon>
        <taxon>Sedentaria</taxon>
        <taxon>Canalipalpata</taxon>
        <taxon>Sabellida</taxon>
        <taxon>Siboglinidae</taxon>
        <taxon>Ridgeia</taxon>
    </lineage>
</organism>
<feature type="domain" description="Alpha-N-acetylglucosaminidase tim-barrel" evidence="2">
    <location>
        <begin position="365"/>
        <end position="472"/>
    </location>
</feature>
<protein>
    <recommendedName>
        <fullName evidence="7">Alpha-N-acetylglucosaminidase</fullName>
    </recommendedName>
</protein>
<gene>
    <name evidence="5" type="ORF">NP493_166g04052</name>
</gene>
<feature type="domain" description="Alpha-N-acetylglucosaminidase C-terminal" evidence="4">
    <location>
        <begin position="505"/>
        <end position="641"/>
    </location>
</feature>
<dbReference type="Proteomes" id="UP001209878">
    <property type="component" value="Unassembled WGS sequence"/>
</dbReference>
<dbReference type="InterPro" id="IPR024733">
    <property type="entry name" value="NAGLU_tim-barrel"/>
</dbReference>